<evidence type="ECO:0000313" key="3">
    <source>
        <dbReference type="Proteomes" id="UP000095706"/>
    </source>
</evidence>
<gene>
    <name evidence="2" type="ORF">ERS852406_00388</name>
</gene>
<dbReference type="RefSeq" id="WP_055226103.1">
    <property type="nucleotide sequence ID" value="NZ_CAXSRP010000008.1"/>
</dbReference>
<feature type="region of interest" description="Disordered" evidence="1">
    <location>
        <begin position="306"/>
        <end position="359"/>
    </location>
</feature>
<protein>
    <submittedName>
        <fullName evidence="2">Uncharacterized protein</fullName>
    </submittedName>
</protein>
<name>A0A173Y0H6_9FIRM</name>
<feature type="compositionally biased region" description="Acidic residues" evidence="1">
    <location>
        <begin position="313"/>
        <end position="323"/>
    </location>
</feature>
<evidence type="ECO:0000313" key="2">
    <source>
        <dbReference type="EMBL" id="CUN57661.1"/>
    </source>
</evidence>
<evidence type="ECO:0000256" key="1">
    <source>
        <dbReference type="SAM" id="MobiDB-lite"/>
    </source>
</evidence>
<sequence>MGEYGVHPTRYGEVSDGHLYSMFRESAYARLSESEKLDLLQEVVNRDAMEKGEIGAPEVRFAELPVNESGNAADGVIQVNRDMAVSGVQTFEYKGQTVQHRMDDYNCQTLNTILHENMHCFQDQIIDGTIQIDDLQLTSEYQANSYTNSIVFQNGKGQWGSQYMTGETANGYYMYYFQATERDAYRTAEEKTASILQELSGKYGTEASFEAYTKSMAATGYQAMEQKAILEFQNPNFEKDLNQVLQNQYFGTNVEVDKNTEETVKAEMIATYQNLYEQLGESTAANEDAKMSFDPRPVSLEEYNQAVQNPAAADEEVYEEAEETAEKGPEADTQSQQESGEVSVSDEDIADGMDSDMEI</sequence>
<dbReference type="Proteomes" id="UP000095706">
    <property type="component" value="Unassembled WGS sequence"/>
</dbReference>
<organism evidence="2 3">
    <name type="scientific">Fusicatenibacter saccharivorans</name>
    <dbReference type="NCBI Taxonomy" id="1150298"/>
    <lineage>
        <taxon>Bacteria</taxon>
        <taxon>Bacillati</taxon>
        <taxon>Bacillota</taxon>
        <taxon>Clostridia</taxon>
        <taxon>Lachnospirales</taxon>
        <taxon>Lachnospiraceae</taxon>
        <taxon>Fusicatenibacter</taxon>
    </lineage>
</organism>
<accession>A0A173Y0H6</accession>
<dbReference type="EMBL" id="CYYV01000002">
    <property type="protein sequence ID" value="CUN57661.1"/>
    <property type="molecule type" value="Genomic_DNA"/>
</dbReference>
<reference evidence="2 3" key="1">
    <citation type="submission" date="2015-09" db="EMBL/GenBank/DDBJ databases">
        <authorList>
            <consortium name="Pathogen Informatics"/>
        </authorList>
    </citation>
    <scope>NUCLEOTIDE SEQUENCE [LARGE SCALE GENOMIC DNA]</scope>
    <source>
        <strain evidence="2 3">2789STDY5608849</strain>
    </source>
</reference>
<feature type="compositionally biased region" description="Acidic residues" evidence="1">
    <location>
        <begin position="344"/>
        <end position="359"/>
    </location>
</feature>
<proteinExistence type="predicted"/>
<dbReference type="AlphaFoldDB" id="A0A173Y0H6"/>
<feature type="compositionally biased region" description="Low complexity" evidence="1">
    <location>
        <begin position="334"/>
        <end position="343"/>
    </location>
</feature>